<dbReference type="RefSeq" id="WP_013788099.1">
    <property type="nucleotide sequence ID" value="NC_015555.1"/>
</dbReference>
<evidence type="ECO:0000313" key="4">
    <source>
        <dbReference type="EMBL" id="AEF17358.1"/>
    </source>
</evidence>
<dbReference type="STRING" id="858215.Thexy_1325"/>
<reference evidence="4" key="1">
    <citation type="submission" date="2011-05" db="EMBL/GenBank/DDBJ databases">
        <title>Complete sequence of Thermoanaerobacterium xylanolyticum LX-11.</title>
        <authorList>
            <consortium name="US DOE Joint Genome Institute"/>
            <person name="Lucas S."/>
            <person name="Han J."/>
            <person name="Lapidus A."/>
            <person name="Cheng J.-F."/>
            <person name="Goodwin L."/>
            <person name="Pitluck S."/>
            <person name="Peters L."/>
            <person name="Mikhailova N."/>
            <person name="Lu M."/>
            <person name="Han C."/>
            <person name="Tapia R."/>
            <person name="Land M."/>
            <person name="Hauser L."/>
            <person name="Kyrpides N."/>
            <person name="Ivanova N."/>
            <person name="Pagani I."/>
            <person name="Hemme C."/>
            <person name="Woyke T."/>
        </authorList>
    </citation>
    <scope>NUCLEOTIDE SEQUENCE</scope>
    <source>
        <strain evidence="4">LX-11</strain>
    </source>
</reference>
<keyword evidence="4" id="KW-0966">Cell projection</keyword>
<evidence type="ECO:0000313" key="5">
    <source>
        <dbReference type="Proteomes" id="UP000007239"/>
    </source>
</evidence>
<dbReference type="Pfam" id="PF03963">
    <property type="entry name" value="FlgD"/>
    <property type="match status" value="1"/>
</dbReference>
<accession>F6BFL9</accession>
<keyword evidence="5" id="KW-1185">Reference proteome</keyword>
<dbReference type="GO" id="GO:0044781">
    <property type="term" value="P:bacterial-type flagellum organization"/>
    <property type="evidence" value="ECO:0007669"/>
    <property type="project" value="UniProtKB-KW"/>
</dbReference>
<evidence type="ECO:0000259" key="3">
    <source>
        <dbReference type="Pfam" id="PF13861"/>
    </source>
</evidence>
<proteinExistence type="inferred from homology"/>
<sequence length="134" mass="14556">MAINTNYDNSYMNTYTDGTKVTNPNSELGKDQFLQLLVTQLENQDPLNPMDDKEFIAQMAQFSALEQMQNLNESFSAVKAYSLLGKTVTASVDSNGSSSTVTGKVDSVKFDGSNLYLEINGSDVSLDSVTSVSD</sequence>
<dbReference type="eggNOG" id="COG1843">
    <property type="taxonomic scope" value="Bacteria"/>
</dbReference>
<keyword evidence="2" id="KW-1005">Bacterial flagellum biogenesis</keyword>
<dbReference type="Pfam" id="PF13861">
    <property type="entry name" value="FLgD_tudor"/>
    <property type="match status" value="1"/>
</dbReference>
<dbReference type="NCBIfam" id="NF007197">
    <property type="entry name" value="PRK09618.1"/>
    <property type="match status" value="1"/>
</dbReference>
<protein>
    <submittedName>
        <fullName evidence="4">Flagellar hook capping protein</fullName>
    </submittedName>
</protein>
<dbReference type="InterPro" id="IPR025963">
    <property type="entry name" value="FLgD_Tudor"/>
</dbReference>
<gene>
    <name evidence="4" type="ordered locus">Thexy_1325</name>
</gene>
<dbReference type="InterPro" id="IPR005648">
    <property type="entry name" value="FlgD"/>
</dbReference>
<dbReference type="AlphaFoldDB" id="F6BFL9"/>
<dbReference type="KEGG" id="txy:Thexy_1325"/>
<keyword evidence="4" id="KW-0969">Cilium</keyword>
<keyword evidence="4" id="KW-0282">Flagellum</keyword>
<organism evidence="4 5">
    <name type="scientific">Thermoanaerobacterium xylanolyticum (strain ATCC 49914 / DSM 7097 / LX-11)</name>
    <dbReference type="NCBI Taxonomy" id="858215"/>
    <lineage>
        <taxon>Bacteria</taxon>
        <taxon>Bacillati</taxon>
        <taxon>Bacillota</taxon>
        <taxon>Clostridia</taxon>
        <taxon>Thermoanaerobacterales</taxon>
        <taxon>Thermoanaerobacteraceae</taxon>
        <taxon>Thermoanaerobacterium</taxon>
    </lineage>
</organism>
<comment type="similarity">
    <text evidence="1">Belongs to the FlgD family.</text>
</comment>
<dbReference type="HOGENOM" id="CLU_047535_1_0_9"/>
<evidence type="ECO:0000256" key="2">
    <source>
        <dbReference type="ARBA" id="ARBA00022795"/>
    </source>
</evidence>
<dbReference type="EMBL" id="CP002739">
    <property type="protein sequence ID" value="AEF17358.1"/>
    <property type="molecule type" value="Genomic_DNA"/>
</dbReference>
<feature type="domain" description="FlgD Tudor-like" evidence="3">
    <location>
        <begin position="77"/>
        <end position="130"/>
    </location>
</feature>
<evidence type="ECO:0000256" key="1">
    <source>
        <dbReference type="ARBA" id="ARBA00010577"/>
    </source>
</evidence>
<name>F6BFL9_THEXL</name>
<dbReference type="Proteomes" id="UP000007239">
    <property type="component" value="Chromosome"/>
</dbReference>